<proteinExistence type="predicted"/>
<feature type="domain" description="Glycosyltransferase 2-like" evidence="1">
    <location>
        <begin position="8"/>
        <end position="150"/>
    </location>
</feature>
<dbReference type="PANTHER" id="PTHR22916">
    <property type="entry name" value="GLYCOSYLTRANSFERASE"/>
    <property type="match status" value="1"/>
</dbReference>
<accession>D7P6D4</accession>
<protein>
    <submittedName>
        <fullName evidence="2">WejU</fullName>
    </submittedName>
</protein>
<name>D7P6D4_ECOLX</name>
<dbReference type="InterPro" id="IPR029044">
    <property type="entry name" value="Nucleotide-diphossugar_trans"/>
</dbReference>
<dbReference type="PANTHER" id="PTHR22916:SF3">
    <property type="entry name" value="UDP-GLCNAC:BETAGAL BETA-1,3-N-ACETYLGLUCOSAMINYLTRANSFERASE-LIKE PROTEIN 1"/>
    <property type="match status" value="1"/>
</dbReference>
<dbReference type="CAZy" id="GT2">
    <property type="family name" value="Glycosyltransferase Family 2"/>
</dbReference>
<gene>
    <name evidence="2" type="primary">wejU</name>
</gene>
<dbReference type="GO" id="GO:0016758">
    <property type="term" value="F:hexosyltransferase activity"/>
    <property type="evidence" value="ECO:0007669"/>
    <property type="project" value="UniProtKB-ARBA"/>
</dbReference>
<dbReference type="InterPro" id="IPR001173">
    <property type="entry name" value="Glyco_trans_2-like"/>
</dbReference>
<dbReference type="RefSeq" id="WP_061350268.1">
    <property type="nucleotide sequence ID" value="NZ_BFNN01000007.1"/>
</dbReference>
<sequence length="246" mass="28805">MSFNETFSIIMPAHNAEATIEYSINSVLNQTDQDFQLIIVNDASTDNTQKIIDRYNDERIIKLVNKVNLGVAETRNRALNIATGRYIAFLDSDDVWRRNKLERQRREFNNGHLLVCSAYCIMDNDGTVNDKKIFFKENIEYKDMLKSNFIANLTGCYDSQMLGKFYQKKIGHEDYVMWLDILSVAKVAYCIPECLAVYRIANHSVSSNKIRAMHWQFNIYRQYLKMNIAKAVYYFIHYAINALKKR</sequence>
<dbReference type="SUPFAM" id="SSF53448">
    <property type="entry name" value="Nucleotide-diphospho-sugar transferases"/>
    <property type="match status" value="1"/>
</dbReference>
<organism evidence="2">
    <name type="scientific">Escherichia coli</name>
    <dbReference type="NCBI Taxonomy" id="562"/>
    <lineage>
        <taxon>Bacteria</taxon>
        <taxon>Pseudomonadati</taxon>
        <taxon>Pseudomonadota</taxon>
        <taxon>Gammaproteobacteria</taxon>
        <taxon>Enterobacterales</taxon>
        <taxon>Enterobacteriaceae</taxon>
        <taxon>Escherichia</taxon>
    </lineage>
</organism>
<dbReference type="EMBL" id="GU014555">
    <property type="protein sequence ID" value="ADI43270.1"/>
    <property type="molecule type" value="Genomic_DNA"/>
</dbReference>
<evidence type="ECO:0000259" key="1">
    <source>
        <dbReference type="Pfam" id="PF00535"/>
    </source>
</evidence>
<dbReference type="Pfam" id="PF00535">
    <property type="entry name" value="Glycos_transf_2"/>
    <property type="match status" value="1"/>
</dbReference>
<reference evidence="2" key="1">
    <citation type="journal article" date="2010" name="J. Clin. Microbiol.">
        <title>Development of a DNA microarray for detection and serotyping of enterotoxigenic Escherichia coli.</title>
        <authorList>
            <person name="Wang Q."/>
            <person name="Wang S."/>
            <person name="Beutin L."/>
            <person name="Cao B."/>
            <person name="Feng L."/>
            <person name="Wang L."/>
        </authorList>
    </citation>
    <scope>NUCLEOTIDE SEQUENCE</scope>
    <source>
        <strain evidence="2">F9884-41</strain>
    </source>
</reference>
<dbReference type="Gene3D" id="3.90.550.10">
    <property type="entry name" value="Spore Coat Polysaccharide Biosynthesis Protein SpsA, Chain A"/>
    <property type="match status" value="1"/>
</dbReference>
<evidence type="ECO:0000313" key="2">
    <source>
        <dbReference type="EMBL" id="ADI43270.1"/>
    </source>
</evidence>
<dbReference type="AlphaFoldDB" id="D7P6D4"/>